<reference evidence="11 12" key="1">
    <citation type="submission" date="2020-02" db="EMBL/GenBank/DDBJ databases">
        <title>Characterization of vanA genotype vancomycin-resistant Enterococcus saigonensis VE80.</title>
        <authorList>
            <person name="Harada T."/>
            <person name="Motooka D."/>
            <person name="Nakamura S."/>
            <person name="Yamamoto Y."/>
            <person name="Kawahara R."/>
            <person name="Kawatsu K."/>
        </authorList>
    </citation>
    <scope>NUCLEOTIDE SEQUENCE [LARGE SCALE GENOMIC DNA]</scope>
    <source>
        <strain evidence="11 12">VE80</strain>
    </source>
</reference>
<evidence type="ECO:0000256" key="4">
    <source>
        <dbReference type="ARBA" id="ARBA00022475"/>
    </source>
</evidence>
<dbReference type="InterPro" id="IPR035906">
    <property type="entry name" value="MetI-like_sf"/>
</dbReference>
<gene>
    <name evidence="11" type="ORF">EsVE80_19630</name>
</gene>
<dbReference type="Pfam" id="PF00528">
    <property type="entry name" value="BPD_transp_1"/>
    <property type="match status" value="1"/>
</dbReference>
<comment type="subcellular location">
    <subcellularLocation>
        <location evidence="1 9">Cell membrane</location>
        <topology evidence="1 9">Multi-pass membrane protein</topology>
    </subcellularLocation>
</comment>
<dbReference type="SUPFAM" id="SSF161098">
    <property type="entry name" value="MetI-like"/>
    <property type="match status" value="1"/>
</dbReference>
<comment type="similarity">
    <text evidence="2">Belongs to the binding-protein-dependent transport system permease family. MalFG subfamily.</text>
</comment>
<feature type="transmembrane region" description="Helical" evidence="9">
    <location>
        <begin position="20"/>
        <end position="41"/>
    </location>
</feature>
<dbReference type="InterPro" id="IPR000515">
    <property type="entry name" value="MetI-like"/>
</dbReference>
<dbReference type="Gene3D" id="1.10.3720.10">
    <property type="entry name" value="MetI-like"/>
    <property type="match status" value="1"/>
</dbReference>
<keyword evidence="5" id="KW-0762">Sugar transport</keyword>
<proteinExistence type="inferred from homology"/>
<sequence length="290" mass="32687">MAVQQNSKSYHKKQRASRTLIYAILTIMAVFWLFPIFWIVLTSFRLEGGAFVPYIIPKEFTIDNYATLLTDASGNYPFIRWFLNTLFVAVISCLLSTFITIAMAYALSRLRFKLRKPFLKVALVLNMFPGFMSMIAVYYILKAMDLTQSLVALILIYSSGAALGFYIAKGFFDTIPMALDESAMIDGANKWQIFTQITLPLSKPIIVYTALMAFMAPWMDFIFAKIIMGDDVKNYTVAIGLFSMMNKTTANSLFMSFTAGCVLIAIPITILFIFMQKYYVEGITSGSVKG</sequence>
<dbReference type="KEGG" id="esg:EsVE80_19630"/>
<dbReference type="CDD" id="cd06261">
    <property type="entry name" value="TM_PBP2"/>
    <property type="match status" value="1"/>
</dbReference>
<keyword evidence="12" id="KW-1185">Reference proteome</keyword>
<evidence type="ECO:0000256" key="6">
    <source>
        <dbReference type="ARBA" id="ARBA00022692"/>
    </source>
</evidence>
<evidence type="ECO:0000256" key="3">
    <source>
        <dbReference type="ARBA" id="ARBA00022448"/>
    </source>
</evidence>
<feature type="domain" description="ABC transmembrane type-1" evidence="10">
    <location>
        <begin position="82"/>
        <end position="275"/>
    </location>
</feature>
<dbReference type="PROSITE" id="PS50928">
    <property type="entry name" value="ABC_TM1"/>
    <property type="match status" value="1"/>
</dbReference>
<dbReference type="GO" id="GO:0005886">
    <property type="term" value="C:plasma membrane"/>
    <property type="evidence" value="ECO:0007669"/>
    <property type="project" value="UniProtKB-SubCell"/>
</dbReference>
<name>A0A679IDN7_9ENTE</name>
<evidence type="ECO:0000256" key="8">
    <source>
        <dbReference type="ARBA" id="ARBA00023136"/>
    </source>
</evidence>
<organism evidence="11 12">
    <name type="scientific">Enterococcus saigonensis</name>
    <dbReference type="NCBI Taxonomy" id="1805431"/>
    <lineage>
        <taxon>Bacteria</taxon>
        <taxon>Bacillati</taxon>
        <taxon>Bacillota</taxon>
        <taxon>Bacilli</taxon>
        <taxon>Lactobacillales</taxon>
        <taxon>Enterococcaceae</taxon>
        <taxon>Enterococcus</taxon>
    </lineage>
</organism>
<evidence type="ECO:0000256" key="2">
    <source>
        <dbReference type="ARBA" id="ARBA00009047"/>
    </source>
</evidence>
<keyword evidence="6 9" id="KW-0812">Transmembrane</keyword>
<keyword evidence="8 9" id="KW-0472">Membrane</keyword>
<dbReference type="EMBL" id="AP022822">
    <property type="protein sequence ID" value="BCA86440.1"/>
    <property type="molecule type" value="Genomic_DNA"/>
</dbReference>
<keyword evidence="7 9" id="KW-1133">Transmembrane helix</keyword>
<dbReference type="AlphaFoldDB" id="A0A679IDN7"/>
<evidence type="ECO:0000259" key="10">
    <source>
        <dbReference type="PROSITE" id="PS50928"/>
    </source>
</evidence>
<feature type="transmembrane region" description="Helical" evidence="9">
    <location>
        <begin position="118"/>
        <end position="141"/>
    </location>
</feature>
<dbReference type="PANTHER" id="PTHR32243">
    <property type="entry name" value="MALTOSE TRANSPORT SYSTEM PERMEASE-RELATED"/>
    <property type="match status" value="1"/>
</dbReference>
<dbReference type="InterPro" id="IPR050901">
    <property type="entry name" value="BP-dep_ABC_trans_perm"/>
</dbReference>
<evidence type="ECO:0000256" key="7">
    <source>
        <dbReference type="ARBA" id="ARBA00022989"/>
    </source>
</evidence>
<feature type="transmembrane region" description="Helical" evidence="9">
    <location>
        <begin position="147"/>
        <end position="168"/>
    </location>
</feature>
<evidence type="ECO:0000313" key="11">
    <source>
        <dbReference type="EMBL" id="BCA86440.1"/>
    </source>
</evidence>
<dbReference type="GO" id="GO:0042956">
    <property type="term" value="P:maltodextrin transmembrane transport"/>
    <property type="evidence" value="ECO:0007669"/>
    <property type="project" value="TreeGrafter"/>
</dbReference>
<feature type="transmembrane region" description="Helical" evidence="9">
    <location>
        <begin position="81"/>
        <end position="106"/>
    </location>
</feature>
<protein>
    <submittedName>
        <fullName evidence="11">Sugar ABC transporter permease</fullName>
    </submittedName>
</protein>
<dbReference type="GO" id="GO:0015423">
    <property type="term" value="F:ABC-type maltose transporter activity"/>
    <property type="evidence" value="ECO:0007669"/>
    <property type="project" value="TreeGrafter"/>
</dbReference>
<evidence type="ECO:0000256" key="9">
    <source>
        <dbReference type="RuleBase" id="RU363032"/>
    </source>
</evidence>
<feature type="transmembrane region" description="Helical" evidence="9">
    <location>
        <begin position="253"/>
        <end position="274"/>
    </location>
</feature>
<dbReference type="PANTHER" id="PTHR32243:SF50">
    <property type="entry name" value="MALTOSE_MALTODEXTRIN TRANSPORT SYSTEM PERMEASE PROTEIN MALG"/>
    <property type="match status" value="1"/>
</dbReference>
<evidence type="ECO:0000256" key="1">
    <source>
        <dbReference type="ARBA" id="ARBA00004651"/>
    </source>
</evidence>
<dbReference type="Proteomes" id="UP000502998">
    <property type="component" value="Chromosome"/>
</dbReference>
<dbReference type="RefSeq" id="WP_173103587.1">
    <property type="nucleotide sequence ID" value="NZ_AP022822.1"/>
</dbReference>
<accession>A0A679IDN7</accession>
<keyword evidence="4" id="KW-1003">Cell membrane</keyword>
<keyword evidence="3 9" id="KW-0813">Transport</keyword>
<evidence type="ECO:0000256" key="5">
    <source>
        <dbReference type="ARBA" id="ARBA00022597"/>
    </source>
</evidence>
<evidence type="ECO:0000313" key="12">
    <source>
        <dbReference type="Proteomes" id="UP000502998"/>
    </source>
</evidence>